<name>A0ABS0HYR0_9BACT</name>
<dbReference type="RefSeq" id="WP_196291300.1">
    <property type="nucleotide sequence ID" value="NZ_JADQDM010000001.1"/>
</dbReference>
<evidence type="ECO:0000313" key="2">
    <source>
        <dbReference type="EMBL" id="MBF9219834.1"/>
    </source>
</evidence>
<evidence type="ECO:0000313" key="3">
    <source>
        <dbReference type="Proteomes" id="UP000618931"/>
    </source>
</evidence>
<reference evidence="2 3" key="1">
    <citation type="submission" date="2020-11" db="EMBL/GenBank/DDBJ databases">
        <authorList>
            <person name="Kim M.K."/>
        </authorList>
    </citation>
    <scope>NUCLEOTIDE SEQUENCE [LARGE SCALE GENOMIC DNA]</scope>
    <source>
        <strain evidence="2 3">BT662</strain>
    </source>
</reference>
<feature type="domain" description="DinB-like" evidence="1">
    <location>
        <begin position="18"/>
        <end position="175"/>
    </location>
</feature>
<dbReference type="InterPro" id="IPR034660">
    <property type="entry name" value="DinB/YfiT-like"/>
</dbReference>
<keyword evidence="3" id="KW-1185">Reference proteome</keyword>
<evidence type="ECO:0000259" key="1">
    <source>
        <dbReference type="Pfam" id="PF12867"/>
    </source>
</evidence>
<dbReference type="Pfam" id="PF12867">
    <property type="entry name" value="DinB_2"/>
    <property type="match status" value="1"/>
</dbReference>
<protein>
    <submittedName>
        <fullName evidence="2">DinB family protein</fullName>
    </submittedName>
</protein>
<dbReference type="Proteomes" id="UP000618931">
    <property type="component" value="Unassembled WGS sequence"/>
</dbReference>
<accession>A0ABS0HYR0</accession>
<proteinExistence type="predicted"/>
<dbReference type="Gene3D" id="1.20.120.450">
    <property type="entry name" value="dinb family like domain"/>
    <property type="match status" value="1"/>
</dbReference>
<dbReference type="SUPFAM" id="SSF109854">
    <property type="entry name" value="DinB/YfiT-like putative metalloenzymes"/>
    <property type="match status" value="1"/>
</dbReference>
<comment type="caution">
    <text evidence="2">The sequence shown here is derived from an EMBL/GenBank/DDBJ whole genome shotgun (WGS) entry which is preliminary data.</text>
</comment>
<sequence>MTPSDFLAALHTAVADLRATAHTQFAALDPALLNQRPAPASWSILECLEHLNRYSRYYNPALAKALAKSGEATASSSEVGYSWLGRKSVEMMRPANAKKSSTLKHMNPLGSRLGAEVLAEFDQHQARLLELLDRARTADLNRKTVPVEFFRLLKLRLGEALEFVVVHQQRHVQQVLRVQATLRAELAC</sequence>
<organism evidence="2 3">
    <name type="scientific">Hymenobacter ruricola</name>
    <dbReference type="NCBI Taxonomy" id="2791023"/>
    <lineage>
        <taxon>Bacteria</taxon>
        <taxon>Pseudomonadati</taxon>
        <taxon>Bacteroidota</taxon>
        <taxon>Cytophagia</taxon>
        <taxon>Cytophagales</taxon>
        <taxon>Hymenobacteraceae</taxon>
        <taxon>Hymenobacter</taxon>
    </lineage>
</organism>
<dbReference type="EMBL" id="JADQDM010000001">
    <property type="protein sequence ID" value="MBF9219834.1"/>
    <property type="molecule type" value="Genomic_DNA"/>
</dbReference>
<dbReference type="InterPro" id="IPR024775">
    <property type="entry name" value="DinB-like"/>
</dbReference>
<gene>
    <name evidence="2" type="ORF">I2H31_01850</name>
</gene>